<proteinExistence type="predicted"/>
<dbReference type="PANTHER" id="PTHR33112:SF16">
    <property type="entry name" value="HETEROKARYON INCOMPATIBILITY DOMAIN-CONTAINING PROTEIN"/>
    <property type="match status" value="1"/>
</dbReference>
<organism evidence="1 2">
    <name type="scientific">Neurospora intermedia</name>
    <dbReference type="NCBI Taxonomy" id="5142"/>
    <lineage>
        <taxon>Eukaryota</taxon>
        <taxon>Fungi</taxon>
        <taxon>Dikarya</taxon>
        <taxon>Ascomycota</taxon>
        <taxon>Pezizomycotina</taxon>
        <taxon>Sordariomycetes</taxon>
        <taxon>Sordariomycetidae</taxon>
        <taxon>Sordariales</taxon>
        <taxon>Sordariaceae</taxon>
        <taxon>Neurospora</taxon>
    </lineage>
</organism>
<feature type="non-terminal residue" evidence="1">
    <location>
        <position position="1"/>
    </location>
</feature>
<feature type="non-terminal residue" evidence="1">
    <location>
        <position position="88"/>
    </location>
</feature>
<sequence>WSGFIYRYSNCEITKTKDRLIAFSGIAQRYAQDQGLNLNDYLAGIWRQDLPDNLLFKACHNKLSGIYRSDEYRAPSWSWISLEGPIHS</sequence>
<protein>
    <recommendedName>
        <fullName evidence="3">Heterokaryon incompatibility protein</fullName>
    </recommendedName>
</protein>
<gene>
    <name evidence="1" type="ORF">QR685DRAFT_405488</name>
</gene>
<dbReference type="PANTHER" id="PTHR33112">
    <property type="entry name" value="DOMAIN PROTEIN, PUTATIVE-RELATED"/>
    <property type="match status" value="1"/>
</dbReference>
<evidence type="ECO:0000313" key="1">
    <source>
        <dbReference type="EMBL" id="KAL0468605.1"/>
    </source>
</evidence>
<dbReference type="EMBL" id="JAVLET010000007">
    <property type="protein sequence ID" value="KAL0468605.1"/>
    <property type="molecule type" value="Genomic_DNA"/>
</dbReference>
<dbReference type="Proteomes" id="UP001451303">
    <property type="component" value="Unassembled WGS sequence"/>
</dbReference>
<comment type="caution">
    <text evidence="1">The sequence shown here is derived from an EMBL/GenBank/DDBJ whole genome shotgun (WGS) entry which is preliminary data.</text>
</comment>
<evidence type="ECO:0008006" key="3">
    <source>
        <dbReference type="Google" id="ProtNLM"/>
    </source>
</evidence>
<reference evidence="1 2" key="1">
    <citation type="submission" date="2023-09" db="EMBL/GenBank/DDBJ databases">
        <title>Multi-omics analysis of a traditional fermented food reveals byproduct-associated fungal strains for waste-to-food upcycling.</title>
        <authorList>
            <consortium name="Lawrence Berkeley National Laboratory"/>
            <person name="Rekdal V.M."/>
            <person name="Villalobos-Escobedo J.M."/>
            <person name="Rodriguez-Valeron N."/>
            <person name="Garcia M.O."/>
            <person name="Vasquez D.P."/>
            <person name="Damayanti I."/>
            <person name="Sorensen P.M."/>
            <person name="Baidoo E.E."/>
            <person name="De Carvalho A.C."/>
            <person name="Riley R."/>
            <person name="Lipzen A."/>
            <person name="He G."/>
            <person name="Yan M."/>
            <person name="Haridas S."/>
            <person name="Daum C."/>
            <person name="Yoshinaga Y."/>
            <person name="Ng V."/>
            <person name="Grigoriev I.V."/>
            <person name="Munk R."/>
            <person name="Nuraida L."/>
            <person name="Wijaya C.H."/>
            <person name="Morales P.-C."/>
            <person name="Keasling J.D."/>
        </authorList>
    </citation>
    <scope>NUCLEOTIDE SEQUENCE [LARGE SCALE GENOMIC DNA]</scope>
    <source>
        <strain evidence="1 2">FGSC 2613</strain>
    </source>
</reference>
<keyword evidence="2" id="KW-1185">Reference proteome</keyword>
<name>A0ABR3D7B5_NEUIN</name>
<evidence type="ECO:0000313" key="2">
    <source>
        <dbReference type="Proteomes" id="UP001451303"/>
    </source>
</evidence>
<accession>A0ABR3D7B5</accession>